<protein>
    <submittedName>
        <fullName evidence="1">Uncharacterized protein</fullName>
    </submittedName>
</protein>
<dbReference type="Gene3D" id="3.60.130.30">
    <property type="match status" value="1"/>
</dbReference>
<keyword evidence="2" id="KW-1185">Reference proteome</keyword>
<evidence type="ECO:0000313" key="2">
    <source>
        <dbReference type="Proteomes" id="UP000813824"/>
    </source>
</evidence>
<feature type="non-terminal residue" evidence="1">
    <location>
        <position position="1"/>
    </location>
</feature>
<dbReference type="OrthoDB" id="3202607at2759"/>
<dbReference type="AlphaFoldDB" id="A0A8K0USF6"/>
<sequence length="133" mass="15077">PRVYAMYTVNELQLRIRDGLINHFFPNCPFSAQSLNLSLQSLASPHVDLKNLVFGLCCIIPLGHFNGETSAQLVLVEPKVIVELRPGDVFFFPSACIRHYSASLAKPEQETRQCMIMYTAGGLFRWVRQRHAL</sequence>
<evidence type="ECO:0000313" key="1">
    <source>
        <dbReference type="EMBL" id="KAH8101604.1"/>
    </source>
</evidence>
<dbReference type="EMBL" id="JAEVFJ010000012">
    <property type="protein sequence ID" value="KAH8101604.1"/>
    <property type="molecule type" value="Genomic_DNA"/>
</dbReference>
<reference evidence="1" key="1">
    <citation type="journal article" date="2021" name="New Phytol.">
        <title>Evolutionary innovations through gain and loss of genes in the ectomycorrhizal Boletales.</title>
        <authorList>
            <person name="Wu G."/>
            <person name="Miyauchi S."/>
            <person name="Morin E."/>
            <person name="Kuo A."/>
            <person name="Drula E."/>
            <person name="Varga T."/>
            <person name="Kohler A."/>
            <person name="Feng B."/>
            <person name="Cao Y."/>
            <person name="Lipzen A."/>
            <person name="Daum C."/>
            <person name="Hundley H."/>
            <person name="Pangilinan J."/>
            <person name="Johnson J."/>
            <person name="Barry K."/>
            <person name="LaButti K."/>
            <person name="Ng V."/>
            <person name="Ahrendt S."/>
            <person name="Min B."/>
            <person name="Choi I.G."/>
            <person name="Park H."/>
            <person name="Plett J.M."/>
            <person name="Magnuson J."/>
            <person name="Spatafora J.W."/>
            <person name="Nagy L.G."/>
            <person name="Henrissat B."/>
            <person name="Grigoriev I.V."/>
            <person name="Yang Z.L."/>
            <person name="Xu J."/>
            <person name="Martin F.M."/>
        </authorList>
    </citation>
    <scope>NUCLEOTIDE SEQUENCE</scope>
    <source>
        <strain evidence="1">KKN 215</strain>
    </source>
</reference>
<accession>A0A8K0USF6</accession>
<name>A0A8K0USF6_9AGAR</name>
<feature type="non-terminal residue" evidence="1">
    <location>
        <position position="133"/>
    </location>
</feature>
<dbReference type="Proteomes" id="UP000813824">
    <property type="component" value="Unassembled WGS sequence"/>
</dbReference>
<proteinExistence type="predicted"/>
<gene>
    <name evidence="1" type="ORF">BXZ70DRAFT_871029</name>
</gene>
<comment type="caution">
    <text evidence="1">The sequence shown here is derived from an EMBL/GenBank/DDBJ whole genome shotgun (WGS) entry which is preliminary data.</text>
</comment>
<organism evidence="1 2">
    <name type="scientific">Cristinia sonorae</name>
    <dbReference type="NCBI Taxonomy" id="1940300"/>
    <lineage>
        <taxon>Eukaryota</taxon>
        <taxon>Fungi</taxon>
        <taxon>Dikarya</taxon>
        <taxon>Basidiomycota</taxon>
        <taxon>Agaricomycotina</taxon>
        <taxon>Agaricomycetes</taxon>
        <taxon>Agaricomycetidae</taxon>
        <taxon>Agaricales</taxon>
        <taxon>Pleurotineae</taxon>
        <taxon>Stephanosporaceae</taxon>
        <taxon>Cristinia</taxon>
    </lineage>
</organism>